<protein>
    <recommendedName>
        <fullName evidence="1">Rhodanese domain-containing protein</fullName>
    </recommendedName>
</protein>
<proteinExistence type="predicted"/>
<reference evidence="2" key="1">
    <citation type="submission" date="2018-06" db="EMBL/GenBank/DDBJ databases">
        <authorList>
            <person name="Zhirakovskaya E."/>
        </authorList>
    </citation>
    <scope>NUCLEOTIDE SEQUENCE</scope>
</reference>
<accession>A0A3B0Y4X6</accession>
<dbReference type="CDD" id="cd00158">
    <property type="entry name" value="RHOD"/>
    <property type="match status" value="1"/>
</dbReference>
<sequence>MYLRKIFIVSCTLILSTLSITPAYALDVKISRNISRVSTAHNGEVIKIQRIQDQSNVLAGGYTKTSRKCPPFCIQPMKVAPGVTTVGELEVLDFIKNELNKGTGVLIDARTSGWYTKGTIPGSINIPFTTFSKDSSELVKTAALSRLGVTTKTAANDQSFIDKMMLIVSGDSSKNISSRWDFATAKSVLLWCNGIWCGQSPRAIKGMLALGYPADKIYYYRGGMQAWKSLGLTVK</sequence>
<gene>
    <name evidence="2" type="ORF">MNBD_GAMMA10-3191</name>
</gene>
<dbReference type="EMBL" id="UOFJ01000520">
    <property type="protein sequence ID" value="VAW70422.1"/>
    <property type="molecule type" value="Genomic_DNA"/>
</dbReference>
<dbReference type="SUPFAM" id="SSF52821">
    <property type="entry name" value="Rhodanese/Cell cycle control phosphatase"/>
    <property type="match status" value="1"/>
</dbReference>
<dbReference type="PROSITE" id="PS50206">
    <property type="entry name" value="RHODANESE_3"/>
    <property type="match status" value="1"/>
</dbReference>
<dbReference type="Pfam" id="PF00581">
    <property type="entry name" value="Rhodanese"/>
    <property type="match status" value="1"/>
</dbReference>
<name>A0A3B0Y4X6_9ZZZZ</name>
<dbReference type="Gene3D" id="3.40.250.10">
    <property type="entry name" value="Rhodanese-like domain"/>
    <property type="match status" value="1"/>
</dbReference>
<organism evidence="2">
    <name type="scientific">hydrothermal vent metagenome</name>
    <dbReference type="NCBI Taxonomy" id="652676"/>
    <lineage>
        <taxon>unclassified sequences</taxon>
        <taxon>metagenomes</taxon>
        <taxon>ecological metagenomes</taxon>
    </lineage>
</organism>
<dbReference type="AlphaFoldDB" id="A0A3B0Y4X6"/>
<feature type="domain" description="Rhodanese" evidence="1">
    <location>
        <begin position="100"/>
        <end position="235"/>
    </location>
</feature>
<dbReference type="SMART" id="SM00450">
    <property type="entry name" value="RHOD"/>
    <property type="match status" value="1"/>
</dbReference>
<dbReference type="InterPro" id="IPR001763">
    <property type="entry name" value="Rhodanese-like_dom"/>
</dbReference>
<evidence type="ECO:0000313" key="2">
    <source>
        <dbReference type="EMBL" id="VAW70422.1"/>
    </source>
</evidence>
<evidence type="ECO:0000259" key="1">
    <source>
        <dbReference type="PROSITE" id="PS50206"/>
    </source>
</evidence>
<dbReference type="InterPro" id="IPR036873">
    <property type="entry name" value="Rhodanese-like_dom_sf"/>
</dbReference>